<protein>
    <submittedName>
        <fullName evidence="1">Uncharacterized protein</fullName>
    </submittedName>
</protein>
<name>K0QY54_THAOC</name>
<organism evidence="1 2">
    <name type="scientific">Thalassiosira oceanica</name>
    <name type="common">Marine diatom</name>
    <dbReference type="NCBI Taxonomy" id="159749"/>
    <lineage>
        <taxon>Eukaryota</taxon>
        <taxon>Sar</taxon>
        <taxon>Stramenopiles</taxon>
        <taxon>Ochrophyta</taxon>
        <taxon>Bacillariophyta</taxon>
        <taxon>Coscinodiscophyceae</taxon>
        <taxon>Thalassiosirophycidae</taxon>
        <taxon>Thalassiosirales</taxon>
        <taxon>Thalassiosiraceae</taxon>
        <taxon>Thalassiosira</taxon>
    </lineage>
</organism>
<sequence>MVRTRNDMKRQKVVAVESALFNPDVAFLLAALLDARDLCQVSLTCKAMGGKRANRNGLSLVEEAA</sequence>
<dbReference type="EMBL" id="AGNL01050741">
    <property type="protein sequence ID" value="EJK43703.1"/>
    <property type="molecule type" value="Genomic_DNA"/>
</dbReference>
<gene>
    <name evidence="1" type="ORF">THAOC_37826</name>
</gene>
<proteinExistence type="predicted"/>
<dbReference type="Proteomes" id="UP000266841">
    <property type="component" value="Unassembled WGS sequence"/>
</dbReference>
<keyword evidence="2" id="KW-1185">Reference proteome</keyword>
<reference evidence="1 2" key="1">
    <citation type="journal article" date="2012" name="Genome Biol.">
        <title>Genome and low-iron response of an oceanic diatom adapted to chronic iron limitation.</title>
        <authorList>
            <person name="Lommer M."/>
            <person name="Specht M."/>
            <person name="Roy A.S."/>
            <person name="Kraemer L."/>
            <person name="Andreson R."/>
            <person name="Gutowska M.A."/>
            <person name="Wolf J."/>
            <person name="Bergner S.V."/>
            <person name="Schilhabel M.B."/>
            <person name="Klostermeier U.C."/>
            <person name="Beiko R.G."/>
            <person name="Rosenstiel P."/>
            <person name="Hippler M."/>
            <person name="Laroche J."/>
        </authorList>
    </citation>
    <scope>NUCLEOTIDE SEQUENCE [LARGE SCALE GENOMIC DNA]</scope>
    <source>
        <strain evidence="1 2">CCMP1005</strain>
    </source>
</reference>
<dbReference type="AlphaFoldDB" id="K0QY54"/>
<feature type="non-terminal residue" evidence="1">
    <location>
        <position position="65"/>
    </location>
</feature>
<accession>K0QY54</accession>
<evidence type="ECO:0000313" key="1">
    <source>
        <dbReference type="EMBL" id="EJK43703.1"/>
    </source>
</evidence>
<evidence type="ECO:0000313" key="2">
    <source>
        <dbReference type="Proteomes" id="UP000266841"/>
    </source>
</evidence>
<comment type="caution">
    <text evidence="1">The sequence shown here is derived from an EMBL/GenBank/DDBJ whole genome shotgun (WGS) entry which is preliminary data.</text>
</comment>